<dbReference type="RefSeq" id="WP_185905758.1">
    <property type="nucleotide sequence ID" value="NZ_JACMSE010000009.1"/>
</dbReference>
<dbReference type="SUPFAM" id="SSF53756">
    <property type="entry name" value="UDP-Glycosyltransferase/glycogen phosphorylase"/>
    <property type="match status" value="1"/>
</dbReference>
<name>A0A842JE91_9ACTN</name>
<accession>A0A842JE91</accession>
<dbReference type="Proteomes" id="UP000587396">
    <property type="component" value="Unassembled WGS sequence"/>
</dbReference>
<evidence type="ECO:0000256" key="2">
    <source>
        <dbReference type="ARBA" id="ARBA00010488"/>
    </source>
</evidence>
<reference evidence="7 8" key="1">
    <citation type="submission" date="2020-08" db="EMBL/GenBank/DDBJ databases">
        <authorList>
            <person name="Liu C."/>
            <person name="Sun Q."/>
        </authorList>
    </citation>
    <scope>NUCLEOTIDE SEQUENCE [LARGE SCALE GENOMIC DNA]</scope>
    <source>
        <strain evidence="7 8">N22</strain>
    </source>
</reference>
<sequence>MGIVNRRSLHFLDADRLKKRVEYIIKHDATIQSLYRSALSAFFRFAGMFIPVDENMVLFSSFSGKRYDDSPKVLFERMLERDDCADLHFVWAFNRPNDYRLPRTQIVKMHSWAYWRAALSAKFWVTNVNIECGLSFKKKQQVYVNTWHGTGNKSFGNLVPGRNDYDFSTVDVFTVDGVFMADMHHRALNVNYASFVYCGRPREDELYLASQSTRREIRDKLGIPENAFVVLYAPTWRDSLTGGNDYSFEALLDADRVLESLGENALILYRAHSIVTETRGISFSERVVDCSVYPNVNELYIAADLLISDYSSVFADYSILGKPMLCFAFDYEDYVLSRGLTADFRDDITTFYNEEDLYSYLCAFSYREESDKTKRFKAKYISAGGNASDACIDAMFAASKSKHD</sequence>
<keyword evidence="3" id="KW-1003">Cell membrane</keyword>
<evidence type="ECO:0000256" key="4">
    <source>
        <dbReference type="ARBA" id="ARBA00022679"/>
    </source>
</evidence>
<dbReference type="InterPro" id="IPR043149">
    <property type="entry name" value="TagF_N"/>
</dbReference>
<dbReference type="EMBL" id="JACMSE010000009">
    <property type="protein sequence ID" value="MBC2889997.1"/>
    <property type="molecule type" value="Genomic_DNA"/>
</dbReference>
<proteinExistence type="inferred from homology"/>
<evidence type="ECO:0000256" key="1">
    <source>
        <dbReference type="ARBA" id="ARBA00004202"/>
    </source>
</evidence>
<evidence type="ECO:0000313" key="7">
    <source>
        <dbReference type="EMBL" id="MBC2889997.1"/>
    </source>
</evidence>
<dbReference type="PANTHER" id="PTHR37316">
    <property type="entry name" value="TEICHOIC ACID GLYCEROL-PHOSPHATE PRIMASE"/>
    <property type="match status" value="1"/>
</dbReference>
<comment type="similarity">
    <text evidence="2">Belongs to the CDP-glycerol glycerophosphotransferase family.</text>
</comment>
<dbReference type="InterPro" id="IPR007554">
    <property type="entry name" value="Glycerophosphate_synth"/>
</dbReference>
<dbReference type="InterPro" id="IPR043148">
    <property type="entry name" value="TagF_C"/>
</dbReference>
<evidence type="ECO:0000256" key="3">
    <source>
        <dbReference type="ARBA" id="ARBA00022475"/>
    </source>
</evidence>
<evidence type="ECO:0000256" key="6">
    <source>
        <dbReference type="ARBA" id="ARBA00023136"/>
    </source>
</evidence>
<keyword evidence="6" id="KW-0472">Membrane</keyword>
<organism evidence="7 8">
    <name type="scientific">Gordonibacter massiliensis</name>
    <name type="common">ex Traore et al. 2017</name>
    <dbReference type="NCBI Taxonomy" id="1841863"/>
    <lineage>
        <taxon>Bacteria</taxon>
        <taxon>Bacillati</taxon>
        <taxon>Actinomycetota</taxon>
        <taxon>Coriobacteriia</taxon>
        <taxon>Eggerthellales</taxon>
        <taxon>Eggerthellaceae</taxon>
        <taxon>Gordonibacter</taxon>
    </lineage>
</organism>
<keyword evidence="8" id="KW-1185">Reference proteome</keyword>
<dbReference type="Gene3D" id="3.40.50.12580">
    <property type="match status" value="1"/>
</dbReference>
<evidence type="ECO:0000256" key="5">
    <source>
        <dbReference type="ARBA" id="ARBA00022944"/>
    </source>
</evidence>
<dbReference type="GO" id="GO:0005886">
    <property type="term" value="C:plasma membrane"/>
    <property type="evidence" value="ECO:0007669"/>
    <property type="project" value="UniProtKB-SubCell"/>
</dbReference>
<evidence type="ECO:0000313" key="8">
    <source>
        <dbReference type="Proteomes" id="UP000587396"/>
    </source>
</evidence>
<dbReference type="Gene3D" id="3.40.50.11820">
    <property type="match status" value="1"/>
</dbReference>
<dbReference type="AlphaFoldDB" id="A0A842JE91"/>
<dbReference type="Pfam" id="PF04464">
    <property type="entry name" value="Glyphos_transf"/>
    <property type="match status" value="1"/>
</dbReference>
<gene>
    <name evidence="7" type="ORF">H7313_11700</name>
</gene>
<protein>
    <submittedName>
        <fullName evidence="7">CDP-glycerol glycerophosphotransferase family protein</fullName>
    </submittedName>
</protein>
<keyword evidence="4 7" id="KW-0808">Transferase</keyword>
<dbReference type="PANTHER" id="PTHR37316:SF3">
    <property type="entry name" value="TEICHOIC ACID GLYCEROL-PHOSPHATE TRANSFERASE"/>
    <property type="match status" value="1"/>
</dbReference>
<dbReference type="InterPro" id="IPR051612">
    <property type="entry name" value="Teichoic_Acid_Biosynth"/>
</dbReference>
<keyword evidence="5" id="KW-0777">Teichoic acid biosynthesis</keyword>
<comment type="caution">
    <text evidence="7">The sequence shown here is derived from an EMBL/GenBank/DDBJ whole genome shotgun (WGS) entry which is preliminary data.</text>
</comment>
<dbReference type="GO" id="GO:0047355">
    <property type="term" value="F:CDP-glycerol glycerophosphotransferase activity"/>
    <property type="evidence" value="ECO:0007669"/>
    <property type="project" value="InterPro"/>
</dbReference>
<comment type="subcellular location">
    <subcellularLocation>
        <location evidence="1">Cell membrane</location>
        <topology evidence="1">Peripheral membrane protein</topology>
    </subcellularLocation>
</comment>
<dbReference type="GO" id="GO:0019350">
    <property type="term" value="P:teichoic acid biosynthetic process"/>
    <property type="evidence" value="ECO:0007669"/>
    <property type="project" value="UniProtKB-KW"/>
</dbReference>